<name>A0A142EL38_9BACT</name>
<evidence type="ECO:0000256" key="2">
    <source>
        <dbReference type="ARBA" id="ARBA00005912"/>
    </source>
</evidence>
<dbReference type="GO" id="GO:0005737">
    <property type="term" value="C:cytoplasm"/>
    <property type="evidence" value="ECO:0007669"/>
    <property type="project" value="UniProtKB-SubCell"/>
</dbReference>
<dbReference type="InterPro" id="IPR002661">
    <property type="entry name" value="Ribosome_recyc_fac"/>
</dbReference>
<reference evidence="9" key="1">
    <citation type="submission" date="2015-09" db="EMBL/GenBank/DDBJ databases">
        <title>Complete sequence of Algoriphagus sp. M8-2.</title>
        <authorList>
            <person name="Shintani M."/>
        </authorList>
    </citation>
    <scope>NUCLEOTIDE SEQUENCE [LARGE SCALE GENOMIC DNA]</scope>
    <source>
        <strain evidence="9">M8-2</strain>
    </source>
</reference>
<dbReference type="PANTHER" id="PTHR20982">
    <property type="entry name" value="RIBOSOME RECYCLING FACTOR"/>
    <property type="match status" value="1"/>
</dbReference>
<feature type="domain" description="Ribosome recycling factor" evidence="7">
    <location>
        <begin position="24"/>
        <end position="184"/>
    </location>
</feature>
<dbReference type="FunFam" id="1.10.132.20:FF:000001">
    <property type="entry name" value="Ribosome-recycling factor"/>
    <property type="match status" value="1"/>
</dbReference>
<sequence>MEEIELFLDEAKELMQKAVDHTAAELVKIRAGKAMPNLLDGIFVEYYGSPTPLNQVSSVTTPDARTLAIKPFERNLISQIEKAIINSDLGLAPQNNGEIIILTIPALTEERRIQLVKQAKSECETGKISIRSVRKDTNESLRKLQKEGASEDAIKRAEEQVQKFTDNYSAKIDELLVKKEADIMKV</sequence>
<dbReference type="OrthoDB" id="9804006at2"/>
<dbReference type="PANTHER" id="PTHR20982:SF3">
    <property type="entry name" value="MITOCHONDRIAL RIBOSOME RECYCLING FACTOR PSEUDO 1"/>
    <property type="match status" value="1"/>
</dbReference>
<dbReference type="GO" id="GO:0043023">
    <property type="term" value="F:ribosomal large subunit binding"/>
    <property type="evidence" value="ECO:0007669"/>
    <property type="project" value="TreeGrafter"/>
</dbReference>
<dbReference type="HAMAP" id="MF_00040">
    <property type="entry name" value="RRF"/>
    <property type="match status" value="1"/>
</dbReference>
<evidence type="ECO:0000313" key="9">
    <source>
        <dbReference type="Proteomes" id="UP000073816"/>
    </source>
</evidence>
<dbReference type="AlphaFoldDB" id="A0A142EL38"/>
<reference evidence="8 9" key="2">
    <citation type="journal article" date="2016" name="Genome Announc.">
        <title>Complete Genome Sequence of Algoriphagus sp. Strain M8-2, Isolated from a Brackish Lake.</title>
        <authorList>
            <person name="Muraguchi Y."/>
            <person name="Kushimoto K."/>
            <person name="Ohtsubo Y."/>
            <person name="Suzuki T."/>
            <person name="Dohra H."/>
            <person name="Kimbara K."/>
            <person name="Shintani M."/>
        </authorList>
    </citation>
    <scope>NUCLEOTIDE SEQUENCE [LARGE SCALE GENOMIC DNA]</scope>
    <source>
        <strain evidence="8 9">M8-2</strain>
    </source>
</reference>
<evidence type="ECO:0000256" key="3">
    <source>
        <dbReference type="ARBA" id="ARBA00022490"/>
    </source>
</evidence>
<protein>
    <recommendedName>
        <fullName evidence="6">Ribosome-recycling factor</fullName>
        <shortName evidence="6">RRF</shortName>
    </recommendedName>
    <alternativeName>
        <fullName evidence="6">Ribosome-releasing factor</fullName>
    </alternativeName>
</protein>
<dbReference type="Proteomes" id="UP000073816">
    <property type="component" value="Chromosome"/>
</dbReference>
<dbReference type="EMBL" id="CP012836">
    <property type="protein sequence ID" value="AMQ55843.1"/>
    <property type="molecule type" value="Genomic_DNA"/>
</dbReference>
<dbReference type="InterPro" id="IPR023584">
    <property type="entry name" value="Ribosome_recyc_fac_dom"/>
</dbReference>
<dbReference type="SUPFAM" id="SSF55194">
    <property type="entry name" value="Ribosome recycling factor, RRF"/>
    <property type="match status" value="1"/>
</dbReference>
<dbReference type="RefSeq" id="WP_067544548.1">
    <property type="nucleotide sequence ID" value="NZ_CP012836.1"/>
</dbReference>
<dbReference type="Gene3D" id="1.10.132.20">
    <property type="entry name" value="Ribosome-recycling factor"/>
    <property type="match status" value="1"/>
</dbReference>
<dbReference type="GO" id="GO:0006415">
    <property type="term" value="P:translational termination"/>
    <property type="evidence" value="ECO:0007669"/>
    <property type="project" value="UniProtKB-UniRule"/>
</dbReference>
<dbReference type="KEGG" id="alm:AO498_05415"/>
<evidence type="ECO:0000256" key="6">
    <source>
        <dbReference type="HAMAP-Rule" id="MF_00040"/>
    </source>
</evidence>
<dbReference type="NCBIfam" id="TIGR00496">
    <property type="entry name" value="frr"/>
    <property type="match status" value="1"/>
</dbReference>
<dbReference type="InterPro" id="IPR036191">
    <property type="entry name" value="RRF_sf"/>
</dbReference>
<comment type="function">
    <text evidence="5 6">Responsible for the release of ribosomes from messenger RNA at the termination of protein biosynthesis. May increase the efficiency of translation by recycling ribosomes from one round of translation to another.</text>
</comment>
<comment type="similarity">
    <text evidence="2 6">Belongs to the RRF family.</text>
</comment>
<dbReference type="FunFam" id="3.30.1360.40:FF:000001">
    <property type="entry name" value="Ribosome-recycling factor"/>
    <property type="match status" value="1"/>
</dbReference>
<dbReference type="PATRIC" id="fig|1727163.4.peg.1129"/>
<evidence type="ECO:0000256" key="4">
    <source>
        <dbReference type="ARBA" id="ARBA00022917"/>
    </source>
</evidence>
<evidence type="ECO:0000256" key="5">
    <source>
        <dbReference type="ARBA" id="ARBA00025050"/>
    </source>
</evidence>
<organism evidence="8 9">
    <name type="scientific">Algoriphagus sanaruensis</name>
    <dbReference type="NCBI Taxonomy" id="1727163"/>
    <lineage>
        <taxon>Bacteria</taxon>
        <taxon>Pseudomonadati</taxon>
        <taxon>Bacteroidota</taxon>
        <taxon>Cytophagia</taxon>
        <taxon>Cytophagales</taxon>
        <taxon>Cyclobacteriaceae</taxon>
        <taxon>Algoriphagus</taxon>
    </lineage>
</organism>
<dbReference type="Pfam" id="PF01765">
    <property type="entry name" value="RRF"/>
    <property type="match status" value="1"/>
</dbReference>
<keyword evidence="9" id="KW-1185">Reference proteome</keyword>
<keyword evidence="4 6" id="KW-0648">Protein biosynthesis</keyword>
<comment type="subcellular location">
    <subcellularLocation>
        <location evidence="1 6">Cytoplasm</location>
    </subcellularLocation>
</comment>
<dbReference type="STRING" id="1727163.AO498_05415"/>
<evidence type="ECO:0000313" key="8">
    <source>
        <dbReference type="EMBL" id="AMQ55843.1"/>
    </source>
</evidence>
<dbReference type="Gene3D" id="3.30.1360.40">
    <property type="match status" value="1"/>
</dbReference>
<dbReference type="CDD" id="cd00520">
    <property type="entry name" value="RRF"/>
    <property type="match status" value="1"/>
</dbReference>
<accession>A0A142EL38</accession>
<gene>
    <name evidence="6" type="primary">frr</name>
    <name evidence="8" type="ORF">AO498_05415</name>
</gene>
<evidence type="ECO:0000259" key="7">
    <source>
        <dbReference type="Pfam" id="PF01765"/>
    </source>
</evidence>
<keyword evidence="3 6" id="KW-0963">Cytoplasm</keyword>
<evidence type="ECO:0000256" key="1">
    <source>
        <dbReference type="ARBA" id="ARBA00004496"/>
    </source>
</evidence>
<proteinExistence type="inferred from homology"/>